<dbReference type="Proteomes" id="UP000317624">
    <property type="component" value="Unassembled WGS sequence"/>
</dbReference>
<keyword evidence="3" id="KW-1185">Reference proteome</keyword>
<reference evidence="2 3" key="1">
    <citation type="submission" date="2019-07" db="EMBL/GenBank/DDBJ databases">
        <title>Hymenobacter sp. straun FUR1 Genome sequencing and assembly.</title>
        <authorList>
            <person name="Chhetri G."/>
        </authorList>
    </citation>
    <scope>NUCLEOTIDE SEQUENCE [LARGE SCALE GENOMIC DNA]</scope>
    <source>
        <strain evidence="2 3">Fur1</strain>
    </source>
</reference>
<keyword evidence="1" id="KW-0472">Membrane</keyword>
<keyword evidence="1" id="KW-0812">Transmembrane</keyword>
<sequence>MASLLPVSWFNLLFTIVPLAYGVAIVRELLLVRRLRSVGIEIVGRVVHQREVESRNGAYFVPTISFTTLLGQLIEAESAVRSSGFEFFDGDEVVLYYDPDEPGRFLLYQQMAVNSKYWQLAIAALLLLLVLVGAKK</sequence>
<dbReference type="EMBL" id="VMRJ01000003">
    <property type="protein sequence ID" value="TVT40642.1"/>
    <property type="molecule type" value="Genomic_DNA"/>
</dbReference>
<proteinExistence type="predicted"/>
<evidence type="ECO:0000313" key="3">
    <source>
        <dbReference type="Proteomes" id="UP000317624"/>
    </source>
</evidence>
<evidence type="ECO:0000313" key="2">
    <source>
        <dbReference type="EMBL" id="TVT40642.1"/>
    </source>
</evidence>
<dbReference type="AlphaFoldDB" id="A0A558BVW2"/>
<name>A0A558BVW2_9BACT</name>
<accession>A0A558BVW2</accession>
<organism evidence="2 3">
    <name type="scientific">Hymenobacter setariae</name>
    <dbReference type="NCBI Taxonomy" id="2594794"/>
    <lineage>
        <taxon>Bacteria</taxon>
        <taxon>Pseudomonadati</taxon>
        <taxon>Bacteroidota</taxon>
        <taxon>Cytophagia</taxon>
        <taxon>Cytophagales</taxon>
        <taxon>Hymenobacteraceae</taxon>
        <taxon>Hymenobacter</taxon>
    </lineage>
</organism>
<feature type="transmembrane region" description="Helical" evidence="1">
    <location>
        <begin position="117"/>
        <end position="134"/>
    </location>
</feature>
<gene>
    <name evidence="2" type="ORF">FNT36_14330</name>
</gene>
<keyword evidence="1" id="KW-1133">Transmembrane helix</keyword>
<evidence type="ECO:0008006" key="4">
    <source>
        <dbReference type="Google" id="ProtNLM"/>
    </source>
</evidence>
<comment type="caution">
    <text evidence="2">The sequence shown here is derived from an EMBL/GenBank/DDBJ whole genome shotgun (WGS) entry which is preliminary data.</text>
</comment>
<dbReference type="RefSeq" id="WP_144848906.1">
    <property type="nucleotide sequence ID" value="NZ_VMRJ01000003.1"/>
</dbReference>
<protein>
    <recommendedName>
        <fullName evidence="4">DUF3592 domain-containing protein</fullName>
    </recommendedName>
</protein>
<feature type="transmembrane region" description="Helical" evidence="1">
    <location>
        <begin position="6"/>
        <end position="26"/>
    </location>
</feature>
<evidence type="ECO:0000256" key="1">
    <source>
        <dbReference type="SAM" id="Phobius"/>
    </source>
</evidence>
<dbReference type="OrthoDB" id="4212335at2"/>